<dbReference type="AlphaFoldDB" id="A0AAD5UEM7"/>
<dbReference type="Pfam" id="PF02036">
    <property type="entry name" value="SCP2"/>
    <property type="match status" value="1"/>
</dbReference>
<name>A0AAD5UEM7_9FUNG</name>
<organism evidence="2 3">
    <name type="scientific">Boothiomyces macroporosus</name>
    <dbReference type="NCBI Taxonomy" id="261099"/>
    <lineage>
        <taxon>Eukaryota</taxon>
        <taxon>Fungi</taxon>
        <taxon>Fungi incertae sedis</taxon>
        <taxon>Chytridiomycota</taxon>
        <taxon>Chytridiomycota incertae sedis</taxon>
        <taxon>Chytridiomycetes</taxon>
        <taxon>Rhizophydiales</taxon>
        <taxon>Terramycetaceae</taxon>
        <taxon>Boothiomyces</taxon>
    </lineage>
</organism>
<proteinExistence type="predicted"/>
<dbReference type="SUPFAM" id="SSF55718">
    <property type="entry name" value="SCP-like"/>
    <property type="match status" value="1"/>
</dbReference>
<dbReference type="Gene3D" id="3.30.1050.10">
    <property type="entry name" value="SCP2 sterol-binding domain"/>
    <property type="match status" value="1"/>
</dbReference>
<comment type="caution">
    <text evidence="2">The sequence shown here is derived from an EMBL/GenBank/DDBJ whole genome shotgun (WGS) entry which is preliminary data.</text>
</comment>
<keyword evidence="3" id="KW-1185">Reference proteome</keyword>
<feature type="domain" description="SCP2" evidence="1">
    <location>
        <begin position="14"/>
        <end position="112"/>
    </location>
</feature>
<dbReference type="PANTHER" id="PTHR10094">
    <property type="entry name" value="STEROL CARRIER PROTEIN 2 SCP-2 FAMILY PROTEIN"/>
    <property type="match status" value="1"/>
</dbReference>
<dbReference type="Proteomes" id="UP001210925">
    <property type="component" value="Unassembled WGS sequence"/>
</dbReference>
<sequence length="113" mass="12010">MVAVAGYDSSAIFQQIEKGLSSSPADKDAAIKKTKAVFQFDVKNKEGKVQQWTLDLKTNGTVKTGPASPKADIIIAVSDSDFVNLASGKLQGQKAFMTGKIKIKGNMMLATSN</sequence>
<dbReference type="InterPro" id="IPR036527">
    <property type="entry name" value="SCP2_sterol-bd_dom_sf"/>
</dbReference>
<dbReference type="PANTHER" id="PTHR10094:SF25">
    <property type="entry name" value="SCP2 STEROL-BINDING DOMAIN-CONTAINING PROTEIN 1"/>
    <property type="match status" value="1"/>
</dbReference>
<reference evidence="2" key="1">
    <citation type="submission" date="2020-05" db="EMBL/GenBank/DDBJ databases">
        <title>Phylogenomic resolution of chytrid fungi.</title>
        <authorList>
            <person name="Stajich J.E."/>
            <person name="Amses K."/>
            <person name="Simmons R."/>
            <person name="Seto K."/>
            <person name="Myers J."/>
            <person name="Bonds A."/>
            <person name="Quandt C.A."/>
            <person name="Barry K."/>
            <person name="Liu P."/>
            <person name="Grigoriev I."/>
            <person name="Longcore J.E."/>
            <person name="James T.Y."/>
        </authorList>
    </citation>
    <scope>NUCLEOTIDE SEQUENCE</scope>
    <source>
        <strain evidence="2">PLAUS21</strain>
    </source>
</reference>
<dbReference type="GO" id="GO:0005829">
    <property type="term" value="C:cytosol"/>
    <property type="evidence" value="ECO:0007669"/>
    <property type="project" value="TreeGrafter"/>
</dbReference>
<evidence type="ECO:0000259" key="1">
    <source>
        <dbReference type="Pfam" id="PF02036"/>
    </source>
</evidence>
<dbReference type="EMBL" id="JADGKB010000061">
    <property type="protein sequence ID" value="KAJ3255725.1"/>
    <property type="molecule type" value="Genomic_DNA"/>
</dbReference>
<gene>
    <name evidence="2" type="ORF">HK103_006092</name>
</gene>
<protein>
    <recommendedName>
        <fullName evidence="1">SCP2 domain-containing protein</fullName>
    </recommendedName>
</protein>
<dbReference type="InterPro" id="IPR003033">
    <property type="entry name" value="SCP2_sterol-bd_dom"/>
</dbReference>
<accession>A0AAD5UEM7</accession>
<evidence type="ECO:0000313" key="3">
    <source>
        <dbReference type="Proteomes" id="UP001210925"/>
    </source>
</evidence>
<evidence type="ECO:0000313" key="2">
    <source>
        <dbReference type="EMBL" id="KAJ3255725.1"/>
    </source>
</evidence>
<dbReference type="FunFam" id="3.30.1050.10:FF:000001">
    <property type="entry name" value="Putative Non-specific lipid-transfer protein"/>
    <property type="match status" value="1"/>
</dbReference>